<evidence type="ECO:0000313" key="3">
    <source>
        <dbReference type="EMBL" id="RZC81023.1"/>
    </source>
</evidence>
<evidence type="ECO:0000259" key="2">
    <source>
        <dbReference type="SMART" id="SM01037"/>
    </source>
</evidence>
<reference evidence="3 4" key="1">
    <citation type="journal article" date="2018" name="Science">
        <title>The opium poppy genome and morphinan production.</title>
        <authorList>
            <person name="Guo L."/>
            <person name="Winzer T."/>
            <person name="Yang X."/>
            <person name="Li Y."/>
            <person name="Ning Z."/>
            <person name="He Z."/>
            <person name="Teodor R."/>
            <person name="Lu Y."/>
            <person name="Bowser T.A."/>
            <person name="Graham I.A."/>
            <person name="Ye K."/>
        </authorList>
    </citation>
    <scope>NUCLEOTIDE SEQUENCE [LARGE SCALE GENOMIC DNA]</scope>
    <source>
        <strain evidence="4">cv. HN1</strain>
        <tissue evidence="3">Leaves</tissue>
    </source>
</reference>
<protein>
    <recommendedName>
        <fullName evidence="2">Bet v I/Major latex protein domain-containing protein</fullName>
    </recommendedName>
</protein>
<dbReference type="InterPro" id="IPR023393">
    <property type="entry name" value="START-like_dom_sf"/>
</dbReference>
<keyword evidence="4" id="KW-1185">Reference proteome</keyword>
<dbReference type="Gene3D" id="3.30.530.20">
    <property type="match status" value="1"/>
</dbReference>
<evidence type="ECO:0000256" key="1">
    <source>
        <dbReference type="SAM" id="SignalP"/>
    </source>
</evidence>
<dbReference type="SMART" id="SM01037">
    <property type="entry name" value="Bet_v_1"/>
    <property type="match status" value="1"/>
</dbReference>
<dbReference type="PANTHER" id="PTHR31907">
    <property type="entry name" value="MLP-LIKE PROTEIN 423"/>
    <property type="match status" value="1"/>
</dbReference>
<name>A0A4Y7L662_PAPSO</name>
<sequence>MAKVMVQAFLRLGLLVLVFIGMAQIVGAQIETKLKCSADGFYNLYRHNVTQMSSIFPDYFKSIKIVEGDGISLDSIRLWQYVVPEVSSNVMVLKEMLKSVDDENKSFDITITVTPQDIDNIKESGCKVKWWIEYEKRTEDVRGPDTVIGLIDGVIKELGNYLLQNL</sequence>
<dbReference type="Pfam" id="PF00407">
    <property type="entry name" value="Bet_v_1"/>
    <property type="match status" value="1"/>
</dbReference>
<dbReference type="GO" id="GO:0006952">
    <property type="term" value="P:defense response"/>
    <property type="evidence" value="ECO:0007669"/>
    <property type="project" value="InterPro"/>
</dbReference>
<feature type="domain" description="Bet v I/Major latex protein" evidence="2">
    <location>
        <begin position="23"/>
        <end position="165"/>
    </location>
</feature>
<dbReference type="Proteomes" id="UP000316621">
    <property type="component" value="Chromosome 10"/>
</dbReference>
<dbReference type="Gramene" id="RZC81023">
    <property type="protein sequence ID" value="RZC81023"/>
    <property type="gene ID" value="C5167_043613"/>
</dbReference>
<proteinExistence type="predicted"/>
<gene>
    <name evidence="3" type="ORF">C5167_043613</name>
</gene>
<dbReference type="SUPFAM" id="SSF55961">
    <property type="entry name" value="Bet v1-like"/>
    <property type="match status" value="1"/>
</dbReference>
<dbReference type="InterPro" id="IPR051761">
    <property type="entry name" value="MLP-like_ligand-binding"/>
</dbReference>
<organism evidence="3 4">
    <name type="scientific">Papaver somniferum</name>
    <name type="common">Opium poppy</name>
    <dbReference type="NCBI Taxonomy" id="3469"/>
    <lineage>
        <taxon>Eukaryota</taxon>
        <taxon>Viridiplantae</taxon>
        <taxon>Streptophyta</taxon>
        <taxon>Embryophyta</taxon>
        <taxon>Tracheophyta</taxon>
        <taxon>Spermatophyta</taxon>
        <taxon>Magnoliopsida</taxon>
        <taxon>Ranunculales</taxon>
        <taxon>Papaveraceae</taxon>
        <taxon>Papaveroideae</taxon>
        <taxon>Papaver</taxon>
    </lineage>
</organism>
<feature type="signal peptide" evidence="1">
    <location>
        <begin position="1"/>
        <end position="28"/>
    </location>
</feature>
<evidence type="ECO:0000313" key="4">
    <source>
        <dbReference type="Proteomes" id="UP000316621"/>
    </source>
</evidence>
<dbReference type="EMBL" id="CM010724">
    <property type="protein sequence ID" value="RZC81023.1"/>
    <property type="molecule type" value="Genomic_DNA"/>
</dbReference>
<accession>A0A4Y7L662</accession>
<keyword evidence="1" id="KW-0732">Signal</keyword>
<dbReference type="InterPro" id="IPR000916">
    <property type="entry name" value="Bet_v_I/MLP"/>
</dbReference>
<dbReference type="AlphaFoldDB" id="A0A4Y7L662"/>
<feature type="chain" id="PRO_5021398257" description="Bet v I/Major latex protein domain-containing protein" evidence="1">
    <location>
        <begin position="29"/>
        <end position="166"/>
    </location>
</feature>
<dbReference type="OMA" id="VFIGMAQ"/>